<dbReference type="InterPro" id="IPR003644">
    <property type="entry name" value="Calx_beta"/>
</dbReference>
<dbReference type="Pfam" id="PF03160">
    <property type="entry name" value="Calx-beta"/>
    <property type="match status" value="2"/>
</dbReference>
<evidence type="ECO:0000259" key="5">
    <source>
        <dbReference type="PROSITE" id="PS51820"/>
    </source>
</evidence>
<dbReference type="SMART" id="SM00237">
    <property type="entry name" value="Calx_beta"/>
    <property type="match status" value="1"/>
</dbReference>
<evidence type="ECO:0000313" key="7">
    <source>
        <dbReference type="Proteomes" id="UP000054408"/>
    </source>
</evidence>
<sequence>MALGKDVKMRKVVLAVVMLALICGEWLLVAGDGTDILGVQQALRSETIMFIDVADFNSEEIRWFGRDSLSIFRPSDSQLVATLTSGATPASYTPTENGAYRLQLNADQVAGDVWDVTIHNTLLVMDVGGRLWSRQWFFAAASFAETDATDVSMWAVFLTSLGNKLVETRFEGLAGFVYELGATSNGIATNTPAYKSSPQAGHAITPEIPLYLRPPNHIPLADTQPTIEFDDVLYVTVGCGAFTTECTTLVSGQVNPRFRFFTDAAGGAYRIVCDTNSDGVFNIVDGSDTVLSGTTVAGANEVTWDGTDSSGASVSNGYYLCEVWVFLAEIHFPMVDVETIYPGMRMFSYFEGVPRPQIMYWNDDDVINPPATPVNMPNGQPGDTDSGCCGFNSTYDATAVANVNARAWGNFASGSKGDQAIINTFSFVERSISVPLNVSVGVSDSCPPAAVYVLNEEVMEGDTGTVSVMVSLVLTSVVSAPVDIDYATVDGSASAGSDYVAAAGTVTLVPNTYCYSISVDVNTDNVLEVDEQFFIDISYNGGGPSPVEFRQSRAVVTIRNDDSNCGATAPVPVEWPGLLLEVYDDVTGTEVSDLTSSNAYLTHSPGCVDPELNTLEANPASGACAATLVSSLNYGVEASGWLRVGQTDTYTFVVAGDNSVELWLGPDEASLARVAFNILPNADENSYNDAPPQTSSPMALAANELLFIRVLFKEGDEENPSDDFFSVAWYGTTVSTNVAVVGNGGFYSEMLFHNNTIDVEFESDDTCCTSRIVETEVRAVRTEADPCSGQLFGNVTNMIDLSPRAVSVNVDFEPDEVHELEYVRDDLFADIGAVDVTGQVFAGRVRHPLTTKSRIASGNDNAFERAGDGRVWNSWGTLPIGTWTLATTFDSIGVPQGATITRAYIEVEGDNGGGQDTGTGVDVPIWGHAVDSGSSIPETDFYITSLPQTSATVTWTEVPEFVTNARYQSVDIAPIVQELVSRSGWRGGNSMTIVFGLSTGTSNIRLVESVNGDASAAPTLVIEYHTGFGTSANTGAVYLGDYSDTAVGTVNSLSGGFRLNFVLAAAGSYTFSVRHSVVANRLDAGSERVSALLRVNNVYFGNGVGTEGVQVLEELTASGVSTPTTSSFTLSLPAGASEIVFGGYLSRRSGVRDYAAVFFDDMVLSTTDFVSSCSTANLEYSYEWWAPSCSLTAPCSTTQLSSGLCDPEIRLFAQNEVCCLEVNVALPKEIPPLSFNVSDVAASEPSSGFVDYIVALSLGFDAEIEIVAVLETVNGTALSGFDFALVTPTVVFPVGTETANAVVRVYQDGVYEGHAESAPPETFVVRLRV</sequence>
<dbReference type="GO" id="GO:0016020">
    <property type="term" value="C:membrane"/>
    <property type="evidence" value="ECO:0007669"/>
    <property type="project" value="InterPro"/>
</dbReference>
<dbReference type="Gene3D" id="2.60.40.2030">
    <property type="match status" value="2"/>
</dbReference>
<protein>
    <recommendedName>
        <fullName evidence="5">PA14 domain-containing protein</fullName>
    </recommendedName>
</protein>
<dbReference type="InterPro" id="IPR038081">
    <property type="entry name" value="CalX-like_sf"/>
</dbReference>
<dbReference type="InterPro" id="IPR051171">
    <property type="entry name" value="CaCA"/>
</dbReference>
<dbReference type="STRING" id="461836.A0A0L0DP66"/>
<gene>
    <name evidence="6" type="ORF">AMSG_09752</name>
</gene>
<evidence type="ECO:0000256" key="1">
    <source>
        <dbReference type="ARBA" id="ARBA00022729"/>
    </source>
</evidence>
<evidence type="ECO:0000256" key="4">
    <source>
        <dbReference type="ARBA" id="ARBA00023065"/>
    </source>
</evidence>
<dbReference type="PROSITE" id="PS51820">
    <property type="entry name" value="PA14"/>
    <property type="match status" value="1"/>
</dbReference>
<dbReference type="OrthoDB" id="418484at2759"/>
<dbReference type="SUPFAM" id="SSF141072">
    <property type="entry name" value="CalX-like"/>
    <property type="match status" value="2"/>
</dbReference>
<keyword evidence="4" id="KW-0406">Ion transport</keyword>
<dbReference type="GeneID" id="25568151"/>
<keyword evidence="7" id="KW-1185">Reference proteome</keyword>
<evidence type="ECO:0000256" key="3">
    <source>
        <dbReference type="ARBA" id="ARBA00022837"/>
    </source>
</evidence>
<dbReference type="RefSeq" id="XP_013754096.1">
    <property type="nucleotide sequence ID" value="XM_013898642.1"/>
</dbReference>
<dbReference type="InterPro" id="IPR037524">
    <property type="entry name" value="PA14/GLEYA"/>
</dbReference>
<keyword evidence="4" id="KW-0813">Transport</keyword>
<dbReference type="PANTHER" id="PTHR11878">
    <property type="entry name" value="SODIUM/CALCIUM EXCHANGER"/>
    <property type="match status" value="1"/>
</dbReference>
<accession>A0A0L0DP66</accession>
<name>A0A0L0DP66_THETB</name>
<dbReference type="PANTHER" id="PTHR11878:SF65">
    <property type="entry name" value="NA_CA-EXCHANGE PROTEIN, ISOFORM G"/>
    <property type="match status" value="1"/>
</dbReference>
<keyword evidence="2" id="KW-0677">Repeat</keyword>
<proteinExistence type="predicted"/>
<evidence type="ECO:0000256" key="2">
    <source>
        <dbReference type="ARBA" id="ARBA00022737"/>
    </source>
</evidence>
<keyword evidence="3" id="KW-0106">Calcium</keyword>
<feature type="domain" description="PA14" evidence="5">
    <location>
        <begin position="573"/>
        <end position="743"/>
    </location>
</feature>
<dbReference type="Proteomes" id="UP000054408">
    <property type="component" value="Unassembled WGS sequence"/>
</dbReference>
<dbReference type="Gene3D" id="2.60.40.4070">
    <property type="match status" value="1"/>
</dbReference>
<dbReference type="GO" id="GO:0007154">
    <property type="term" value="P:cell communication"/>
    <property type="evidence" value="ECO:0007669"/>
    <property type="project" value="InterPro"/>
</dbReference>
<keyword evidence="1" id="KW-0732">Signal</keyword>
<reference evidence="6 7" key="1">
    <citation type="submission" date="2010-05" db="EMBL/GenBank/DDBJ databases">
        <title>The Genome Sequence of Thecamonas trahens ATCC 50062.</title>
        <authorList>
            <consortium name="The Broad Institute Genome Sequencing Platform"/>
            <person name="Russ C."/>
            <person name="Cuomo C."/>
            <person name="Shea T."/>
            <person name="Young S.K."/>
            <person name="Zeng Q."/>
            <person name="Koehrsen M."/>
            <person name="Haas B."/>
            <person name="Borodovsky M."/>
            <person name="Guigo R."/>
            <person name="Alvarado L."/>
            <person name="Berlin A."/>
            <person name="Bochicchio J."/>
            <person name="Borenstein D."/>
            <person name="Chapman S."/>
            <person name="Chen Z."/>
            <person name="Freedman E."/>
            <person name="Gellesch M."/>
            <person name="Goldberg J."/>
            <person name="Griggs A."/>
            <person name="Gujja S."/>
            <person name="Heilman E."/>
            <person name="Heiman D."/>
            <person name="Hepburn T."/>
            <person name="Howarth C."/>
            <person name="Jen D."/>
            <person name="Larson L."/>
            <person name="Mehta T."/>
            <person name="Park D."/>
            <person name="Pearson M."/>
            <person name="Roberts A."/>
            <person name="Saif S."/>
            <person name="Shenoy N."/>
            <person name="Sisk P."/>
            <person name="Stolte C."/>
            <person name="Sykes S."/>
            <person name="Thomson T."/>
            <person name="Walk T."/>
            <person name="White J."/>
            <person name="Yandava C."/>
            <person name="Burger G."/>
            <person name="Gray M.W."/>
            <person name="Holland P.W.H."/>
            <person name="King N."/>
            <person name="Lang F.B.F."/>
            <person name="Roger A.J."/>
            <person name="Ruiz-Trillo I."/>
            <person name="Lander E."/>
            <person name="Nusbaum C."/>
        </authorList>
    </citation>
    <scope>NUCLEOTIDE SEQUENCE [LARGE SCALE GENOMIC DNA]</scope>
    <source>
        <strain evidence="6 7">ATCC 50062</strain>
    </source>
</reference>
<organism evidence="6 7">
    <name type="scientific">Thecamonas trahens ATCC 50062</name>
    <dbReference type="NCBI Taxonomy" id="461836"/>
    <lineage>
        <taxon>Eukaryota</taxon>
        <taxon>Apusozoa</taxon>
        <taxon>Apusomonadida</taxon>
        <taxon>Apusomonadidae</taxon>
        <taxon>Thecamonas</taxon>
    </lineage>
</organism>
<dbReference type="GO" id="GO:0030001">
    <property type="term" value="P:metal ion transport"/>
    <property type="evidence" value="ECO:0007669"/>
    <property type="project" value="TreeGrafter"/>
</dbReference>
<evidence type="ECO:0000313" key="6">
    <source>
        <dbReference type="EMBL" id="KNC54087.1"/>
    </source>
</evidence>
<dbReference type="EMBL" id="GL349485">
    <property type="protein sequence ID" value="KNC54087.1"/>
    <property type="molecule type" value="Genomic_DNA"/>
</dbReference>